<reference evidence="1 2" key="1">
    <citation type="submission" date="2020-08" db="EMBL/GenBank/DDBJ databases">
        <title>Genomic Encyclopedia of Type Strains, Phase III (KMG-III): the genomes of soil and plant-associated and newly described type strains.</title>
        <authorList>
            <person name="Whitman W."/>
        </authorList>
    </citation>
    <scope>NUCLEOTIDE SEQUENCE [LARGE SCALE GENOMIC DNA]</scope>
    <source>
        <strain evidence="1 2">CECT 7015</strain>
    </source>
</reference>
<comment type="caution">
    <text evidence="1">The sequence shown here is derived from an EMBL/GenBank/DDBJ whole genome shotgun (WGS) entry which is preliminary data.</text>
</comment>
<proteinExistence type="predicted"/>
<dbReference type="Proteomes" id="UP000554520">
    <property type="component" value="Unassembled WGS sequence"/>
</dbReference>
<gene>
    <name evidence="1" type="ORF">FHS21_005139</name>
</gene>
<dbReference type="EMBL" id="JACHXN010000022">
    <property type="protein sequence ID" value="MBB3148691.1"/>
    <property type="molecule type" value="Genomic_DNA"/>
</dbReference>
<protein>
    <submittedName>
        <fullName evidence="1">Uncharacterized protein</fullName>
    </submittedName>
</protein>
<keyword evidence="2" id="KW-1185">Reference proteome</keyword>
<evidence type="ECO:0000313" key="2">
    <source>
        <dbReference type="Proteomes" id="UP000554520"/>
    </source>
</evidence>
<sequence length="55" mass="5737">MELQSILLQPFTQPVQKAFGIGSCCNPEHPIIGIHGTDLESNTVTVIAADSSLGG</sequence>
<organism evidence="1 2">
    <name type="scientific">Phyllobacterium trifolii</name>
    <dbReference type="NCBI Taxonomy" id="300193"/>
    <lineage>
        <taxon>Bacteria</taxon>
        <taxon>Pseudomonadati</taxon>
        <taxon>Pseudomonadota</taxon>
        <taxon>Alphaproteobacteria</taxon>
        <taxon>Hyphomicrobiales</taxon>
        <taxon>Phyllobacteriaceae</taxon>
        <taxon>Phyllobacterium</taxon>
    </lineage>
</organism>
<dbReference type="AlphaFoldDB" id="A0A839UJC0"/>
<evidence type="ECO:0000313" key="1">
    <source>
        <dbReference type="EMBL" id="MBB3148691.1"/>
    </source>
</evidence>
<name>A0A839UJC0_9HYPH</name>
<accession>A0A839UJC0</accession>